<evidence type="ECO:0000256" key="1">
    <source>
        <dbReference type="SAM" id="Phobius"/>
    </source>
</evidence>
<feature type="transmembrane region" description="Helical" evidence="1">
    <location>
        <begin position="20"/>
        <end position="37"/>
    </location>
</feature>
<sequence>MTRLKLSFPYSGQQSRTIDLTLLCIGLFAVLVAFYQFRQIAEESGTLSARVERLEKQQSGTAAVSRSRPSSRKREIGHEIGKELQNANIILGQINLHWEGLFDAIEHIVTEDIALLALQPNVSNRVLRISGEARNMAVLLDFIEAMEREVIFEKAHLVNYKIKQDNPYRPVDFLLTTIWTTKS</sequence>
<keyword evidence="1" id="KW-0472">Membrane</keyword>
<name>A0A1H8AET9_9PROT</name>
<dbReference type="OrthoDB" id="8703192at2"/>
<accession>A0A1H8AET9</accession>
<organism evidence="2 3">
    <name type="scientific">Nitrosomonas marina</name>
    <dbReference type="NCBI Taxonomy" id="917"/>
    <lineage>
        <taxon>Bacteria</taxon>
        <taxon>Pseudomonadati</taxon>
        <taxon>Pseudomonadota</taxon>
        <taxon>Betaproteobacteria</taxon>
        <taxon>Nitrosomonadales</taxon>
        <taxon>Nitrosomonadaceae</taxon>
        <taxon>Nitrosomonas</taxon>
    </lineage>
</organism>
<dbReference type="STRING" id="917.SAMN05216326_11295"/>
<dbReference type="RefSeq" id="WP_090626975.1">
    <property type="nucleotide sequence ID" value="NZ_FOCP01000001.1"/>
</dbReference>
<dbReference type="InterPro" id="IPR007813">
    <property type="entry name" value="PilN"/>
</dbReference>
<dbReference type="AlphaFoldDB" id="A0A1H8AET9"/>
<gene>
    <name evidence="2" type="ORF">SAMN05216325_101114</name>
</gene>
<keyword evidence="1" id="KW-1133">Transmembrane helix</keyword>
<reference evidence="2 3" key="1">
    <citation type="submission" date="2016-10" db="EMBL/GenBank/DDBJ databases">
        <authorList>
            <person name="de Groot N.N."/>
        </authorList>
    </citation>
    <scope>NUCLEOTIDE SEQUENCE [LARGE SCALE GENOMIC DNA]</scope>
    <source>
        <strain evidence="2 3">Nm22</strain>
    </source>
</reference>
<evidence type="ECO:0000313" key="2">
    <source>
        <dbReference type="EMBL" id="SEM69362.1"/>
    </source>
</evidence>
<keyword evidence="1" id="KW-0812">Transmembrane</keyword>
<evidence type="ECO:0008006" key="4">
    <source>
        <dbReference type="Google" id="ProtNLM"/>
    </source>
</evidence>
<dbReference type="Pfam" id="PF05137">
    <property type="entry name" value="PilN"/>
    <property type="match status" value="1"/>
</dbReference>
<dbReference type="Proteomes" id="UP000199459">
    <property type="component" value="Unassembled WGS sequence"/>
</dbReference>
<evidence type="ECO:0000313" key="3">
    <source>
        <dbReference type="Proteomes" id="UP000199459"/>
    </source>
</evidence>
<proteinExistence type="predicted"/>
<dbReference type="EMBL" id="FOCP01000001">
    <property type="protein sequence ID" value="SEM69362.1"/>
    <property type="molecule type" value="Genomic_DNA"/>
</dbReference>
<protein>
    <recommendedName>
        <fullName evidence="4">Fimbrial assembly protein (PilN)</fullName>
    </recommendedName>
</protein>